<protein>
    <recommendedName>
        <fullName evidence="8">Vesicle transport protein</fullName>
    </recommendedName>
</protein>
<comment type="similarity">
    <text evidence="7 8">Belongs to the SFT2 family.</text>
</comment>
<comment type="function">
    <text evidence="8">May be involved in fusion of retrograde transport vesicles derived from an endocytic compartment with the Golgi complex.</text>
</comment>
<sequence length="195" mass="20784">MDQIKLVIHGASDKVTGIANDTNKKVVIVTNVKKKVTKVNDTTPSDPTSDSLPSTCSSLSKKQRLNGFITCFVLGFFVSLGSTVALIVGSDNGTKFGVTYSLGNIISLCGSGFLVGPKQQVELMFKPVRCIATIIYLVMIVVVLTVAIVTPQLGLVVLLLVLIQSTAAVWYSASYIPYGRKILARIAKKVCGMAV</sequence>
<keyword evidence="4 8" id="KW-0653">Protein transport</keyword>
<dbReference type="PANTHER" id="PTHR23137:SF6">
    <property type="entry name" value="VESICLE TRANSPORT PROTEIN"/>
    <property type="match status" value="1"/>
</dbReference>
<feature type="transmembrane region" description="Helical" evidence="8">
    <location>
        <begin position="155"/>
        <end position="178"/>
    </location>
</feature>
<dbReference type="GO" id="GO:0016192">
    <property type="term" value="P:vesicle-mediated transport"/>
    <property type="evidence" value="ECO:0007669"/>
    <property type="project" value="InterPro"/>
</dbReference>
<organism evidence="9 11">
    <name type="scientific">Peronospora effusa</name>
    <dbReference type="NCBI Taxonomy" id="542832"/>
    <lineage>
        <taxon>Eukaryota</taxon>
        <taxon>Sar</taxon>
        <taxon>Stramenopiles</taxon>
        <taxon>Oomycota</taxon>
        <taxon>Peronosporomycetes</taxon>
        <taxon>Peronosporales</taxon>
        <taxon>Peronosporaceae</taxon>
        <taxon>Peronospora</taxon>
    </lineage>
</organism>
<evidence type="ECO:0000256" key="5">
    <source>
        <dbReference type="ARBA" id="ARBA00022989"/>
    </source>
</evidence>
<dbReference type="GO" id="GO:0012505">
    <property type="term" value="C:endomembrane system"/>
    <property type="evidence" value="ECO:0007669"/>
    <property type="project" value="UniProtKB-ARBA"/>
</dbReference>
<evidence type="ECO:0000256" key="2">
    <source>
        <dbReference type="ARBA" id="ARBA00022448"/>
    </source>
</evidence>
<comment type="subcellular location">
    <subcellularLocation>
        <location evidence="1 8">Membrane</location>
        <topology evidence="1 8">Multi-pass membrane protein</topology>
    </subcellularLocation>
</comment>
<dbReference type="Pfam" id="PF04178">
    <property type="entry name" value="Got1"/>
    <property type="match status" value="1"/>
</dbReference>
<dbReference type="EMBL" id="QLLG01000181">
    <property type="protein sequence ID" value="RMX66991.1"/>
    <property type="molecule type" value="Genomic_DNA"/>
</dbReference>
<feature type="transmembrane region" description="Helical" evidence="8">
    <location>
        <begin position="96"/>
        <end position="116"/>
    </location>
</feature>
<evidence type="ECO:0000313" key="9">
    <source>
        <dbReference type="EMBL" id="RMX66991.1"/>
    </source>
</evidence>
<dbReference type="GO" id="GO:0015031">
    <property type="term" value="P:protein transport"/>
    <property type="evidence" value="ECO:0007669"/>
    <property type="project" value="UniProtKB-KW"/>
</dbReference>
<evidence type="ECO:0000313" key="12">
    <source>
        <dbReference type="Proteomes" id="UP000286097"/>
    </source>
</evidence>
<keyword evidence="2 8" id="KW-0813">Transport</keyword>
<evidence type="ECO:0000256" key="6">
    <source>
        <dbReference type="ARBA" id="ARBA00023136"/>
    </source>
</evidence>
<feature type="transmembrane region" description="Helical" evidence="8">
    <location>
        <begin position="128"/>
        <end position="149"/>
    </location>
</feature>
<evidence type="ECO:0000256" key="1">
    <source>
        <dbReference type="ARBA" id="ARBA00004141"/>
    </source>
</evidence>
<accession>A0A3M6VLT0</accession>
<evidence type="ECO:0000313" key="11">
    <source>
        <dbReference type="Proteomes" id="UP000282087"/>
    </source>
</evidence>
<dbReference type="GO" id="GO:0016020">
    <property type="term" value="C:membrane"/>
    <property type="evidence" value="ECO:0007669"/>
    <property type="project" value="UniProtKB-SubCell"/>
</dbReference>
<dbReference type="STRING" id="542832.A0A3M6VLT0"/>
<evidence type="ECO:0000313" key="10">
    <source>
        <dbReference type="EMBL" id="RQM15274.1"/>
    </source>
</evidence>
<dbReference type="VEuPathDB" id="FungiDB:DD237_003230"/>
<evidence type="ECO:0000256" key="4">
    <source>
        <dbReference type="ARBA" id="ARBA00022927"/>
    </source>
</evidence>
<dbReference type="PANTHER" id="PTHR23137">
    <property type="entry name" value="VESICLE TRANSPORT PROTEIN-RELATED"/>
    <property type="match status" value="1"/>
</dbReference>
<dbReference type="Proteomes" id="UP000282087">
    <property type="component" value="Unassembled WGS sequence"/>
</dbReference>
<dbReference type="EMBL" id="QKXF01000162">
    <property type="protein sequence ID" value="RQM15274.1"/>
    <property type="molecule type" value="Genomic_DNA"/>
</dbReference>
<dbReference type="OrthoDB" id="73614at2759"/>
<proteinExistence type="inferred from homology"/>
<evidence type="ECO:0000256" key="8">
    <source>
        <dbReference type="RuleBase" id="RU363111"/>
    </source>
</evidence>
<reference evidence="11 12" key="1">
    <citation type="submission" date="2018-06" db="EMBL/GenBank/DDBJ databases">
        <title>Comparative genomics of downy mildews reveals potential adaptations to biotrophy.</title>
        <authorList>
            <person name="Fletcher K."/>
            <person name="Klosterman S.J."/>
            <person name="Derevnina L."/>
            <person name="Martin F."/>
            <person name="Koike S."/>
            <person name="Reyes Chin-Wo S."/>
            <person name="Mou B."/>
            <person name="Michelmore R."/>
        </authorList>
    </citation>
    <scope>NUCLEOTIDE SEQUENCE [LARGE SCALE GENOMIC DNA]</scope>
    <source>
        <strain evidence="10 12">R13</strain>
        <strain evidence="9 11">R14</strain>
    </source>
</reference>
<dbReference type="GO" id="GO:0005737">
    <property type="term" value="C:cytoplasm"/>
    <property type="evidence" value="ECO:0007669"/>
    <property type="project" value="UniProtKB-ARBA"/>
</dbReference>
<keyword evidence="11" id="KW-1185">Reference proteome</keyword>
<feature type="transmembrane region" description="Helical" evidence="8">
    <location>
        <begin position="67"/>
        <end position="90"/>
    </location>
</feature>
<dbReference type="AlphaFoldDB" id="A0A3M6VLT0"/>
<dbReference type="Proteomes" id="UP000286097">
    <property type="component" value="Unassembled WGS sequence"/>
</dbReference>
<keyword evidence="5 8" id="KW-1133">Transmembrane helix</keyword>
<evidence type="ECO:0000256" key="7">
    <source>
        <dbReference type="ARBA" id="ARBA00025800"/>
    </source>
</evidence>
<dbReference type="InterPro" id="IPR007305">
    <property type="entry name" value="Vesicle_transpt_Got1/SFT2"/>
</dbReference>
<keyword evidence="3 8" id="KW-0812">Transmembrane</keyword>
<name>A0A3M6VLT0_9STRA</name>
<keyword evidence="6 8" id="KW-0472">Membrane</keyword>
<comment type="caution">
    <text evidence="9">The sequence shown here is derived from an EMBL/GenBank/DDBJ whole genome shotgun (WGS) entry which is preliminary data.</text>
</comment>
<dbReference type="InterPro" id="IPR011691">
    <property type="entry name" value="Vesicle_transpt_SFT2"/>
</dbReference>
<gene>
    <name evidence="10" type="ORF">DD237_003230</name>
    <name evidence="9" type="ORF">DD238_001636</name>
</gene>
<evidence type="ECO:0000256" key="3">
    <source>
        <dbReference type="ARBA" id="ARBA00022692"/>
    </source>
</evidence>